<evidence type="ECO:0000256" key="1">
    <source>
        <dbReference type="SAM" id="SignalP"/>
    </source>
</evidence>
<dbReference type="Gene3D" id="3.40.30.10">
    <property type="entry name" value="Glutaredoxin"/>
    <property type="match status" value="1"/>
</dbReference>
<dbReference type="SUPFAM" id="SSF52833">
    <property type="entry name" value="Thioredoxin-like"/>
    <property type="match status" value="1"/>
</dbReference>
<evidence type="ECO:0008006" key="3">
    <source>
        <dbReference type="Google" id="ProtNLM"/>
    </source>
</evidence>
<feature type="signal peptide" evidence="1">
    <location>
        <begin position="1"/>
        <end position="32"/>
    </location>
</feature>
<dbReference type="eggNOG" id="COG2143">
    <property type="taxonomic scope" value="Bacteria"/>
</dbReference>
<keyword evidence="1" id="KW-0732">Signal</keyword>
<dbReference type="KEGG" id="rpe:RPE_3081"/>
<dbReference type="AlphaFoldDB" id="Q07M16"/>
<organism evidence="2">
    <name type="scientific">Rhodopseudomonas palustris (strain BisA53)</name>
    <dbReference type="NCBI Taxonomy" id="316055"/>
    <lineage>
        <taxon>Bacteria</taxon>
        <taxon>Pseudomonadati</taxon>
        <taxon>Pseudomonadota</taxon>
        <taxon>Alphaproteobacteria</taxon>
        <taxon>Hyphomicrobiales</taxon>
        <taxon>Nitrobacteraceae</taxon>
        <taxon>Rhodopseudomonas</taxon>
    </lineage>
</organism>
<dbReference type="STRING" id="316055.RPE_3081"/>
<sequence>MYHKMTQTRPKSSWLGSLLLIAALHTPVSAPAAELLMFERAGCVWCQRWDHDVGPIYGKTDEAKLLPLRRINVDTQASQNVELTAPVRYTPTFVVSDEGREIGRITGYVSDDAFWGLLGTLLTKIQPPRPSDRS</sequence>
<dbReference type="EMBL" id="CP000463">
    <property type="protein sequence ID" value="ABJ07018.1"/>
    <property type="molecule type" value="Genomic_DNA"/>
</dbReference>
<name>Q07M16_RHOP5</name>
<gene>
    <name evidence="2" type="ordered locus">RPE_3081</name>
</gene>
<accession>Q07M16</accession>
<dbReference type="InterPro" id="IPR036249">
    <property type="entry name" value="Thioredoxin-like_sf"/>
</dbReference>
<feature type="chain" id="PRO_5004166235" description="Regulatory protein SoxS" evidence="1">
    <location>
        <begin position="33"/>
        <end position="134"/>
    </location>
</feature>
<evidence type="ECO:0000313" key="2">
    <source>
        <dbReference type="EMBL" id="ABJ07018.1"/>
    </source>
</evidence>
<protein>
    <recommendedName>
        <fullName evidence="3">Regulatory protein SoxS</fullName>
    </recommendedName>
</protein>
<reference evidence="2" key="1">
    <citation type="submission" date="2006-09" db="EMBL/GenBank/DDBJ databases">
        <title>Complete sequence of Rhodopseudomonas palustris BisA53.</title>
        <authorList>
            <consortium name="US DOE Joint Genome Institute"/>
            <person name="Copeland A."/>
            <person name="Lucas S."/>
            <person name="Lapidus A."/>
            <person name="Barry K."/>
            <person name="Detter J.C."/>
            <person name="Glavina del Rio T."/>
            <person name="Hammon N."/>
            <person name="Israni S."/>
            <person name="Dalin E."/>
            <person name="Tice H."/>
            <person name="Pitluck S."/>
            <person name="Chain P."/>
            <person name="Malfatti S."/>
            <person name="Shin M."/>
            <person name="Vergez L."/>
            <person name="Schmutz J."/>
            <person name="Larimer F."/>
            <person name="Land M."/>
            <person name="Hauser L."/>
            <person name="Pelletier D.A."/>
            <person name="Kyrpides N."/>
            <person name="Kim E."/>
            <person name="Harwood C.S."/>
            <person name="Oda Y."/>
            <person name="Richardson P."/>
        </authorList>
    </citation>
    <scope>NUCLEOTIDE SEQUENCE [LARGE SCALE GENOMIC DNA]</scope>
    <source>
        <strain evidence="2">BisA53</strain>
    </source>
</reference>
<dbReference type="HOGENOM" id="CLU_137861_1_0_5"/>
<proteinExistence type="predicted"/>